<dbReference type="EMBL" id="MKIP01000058">
    <property type="protein sequence ID" value="OLP58128.1"/>
    <property type="molecule type" value="Genomic_DNA"/>
</dbReference>
<evidence type="ECO:0000313" key="4">
    <source>
        <dbReference type="Proteomes" id="UP000186364"/>
    </source>
</evidence>
<evidence type="ECO:0000313" key="3">
    <source>
        <dbReference type="EMBL" id="OLP58128.1"/>
    </source>
</evidence>
<dbReference type="RefSeq" id="WP_083639603.1">
    <property type="nucleotide sequence ID" value="NZ_FOAM01000013.1"/>
</dbReference>
<dbReference type="Proteomes" id="UP000186364">
    <property type="component" value="Unassembled WGS sequence"/>
</dbReference>
<dbReference type="GO" id="GO:0003677">
    <property type="term" value="F:DNA binding"/>
    <property type="evidence" value="ECO:0007669"/>
    <property type="project" value="UniProtKB-KW"/>
</dbReference>
<keyword evidence="1" id="KW-0680">Restriction system</keyword>
<dbReference type="AlphaFoldDB" id="A0A1Q9ARW7"/>
<dbReference type="Gene3D" id="3.90.220.20">
    <property type="entry name" value="DNA methylase specificity domains"/>
    <property type="match status" value="2"/>
</dbReference>
<gene>
    <name evidence="3" type="ORF">BJF93_05710</name>
</gene>
<proteinExistence type="predicted"/>
<keyword evidence="4" id="KW-1185">Reference proteome</keyword>
<dbReference type="SUPFAM" id="SSF116734">
    <property type="entry name" value="DNA methylase specificity domain"/>
    <property type="match status" value="2"/>
</dbReference>
<keyword evidence="2" id="KW-0238">DNA-binding</keyword>
<name>A0A1Q9ARW7_9HYPH</name>
<protein>
    <submittedName>
        <fullName evidence="3">Uncharacterized protein</fullName>
    </submittedName>
</protein>
<accession>A0A1Q9ARW7</accession>
<sequence length="463" mass="50942">MKGLEASILRLSAVGDLNPGLRFDAEFFSRPAMMALKEIRRARHDPLRDLCKKIQHPIEVVREYEDEGLLTVMAKNVRSNRAEMSDPRFMPSQLRSVVARNKLNRNDVLVTRTGANFGQASPWKQDFEAFACADILVLREPSIPSGYLSSFLECAKGKPLVLRGGYGAGQPHIAPPYLADMLIPRFGALEGRVDAVIDRSVQMEVEAASTVQAAEQVLLAALGLANWTPPEPLAYTARACEVFASGRFDAQYFRPLFAEVADRLQATGGSVELGTILSVNARGRQPQYDETGLPVINSKHVRTHHVILEDNRTATESGSPVIIETGDVLLNGTGVGTIGRTAPYLHQKRALPDNHVTVLRTDAIDPVYLSVFLNSPLGQWQIERHIKGSSGQIELYPTDIARIMIWDAPDTVQQSVRAAILSAFDEERRANELLEAAKRAVEIAIEDGEPAAMAYLDQVERAT</sequence>
<evidence type="ECO:0000256" key="2">
    <source>
        <dbReference type="ARBA" id="ARBA00023125"/>
    </source>
</evidence>
<dbReference type="PANTHER" id="PTHR30408:SF12">
    <property type="entry name" value="TYPE I RESTRICTION ENZYME MJAVIII SPECIFICITY SUBUNIT"/>
    <property type="match status" value="1"/>
</dbReference>
<comment type="caution">
    <text evidence="3">The sequence shown here is derived from an EMBL/GenBank/DDBJ whole genome shotgun (WGS) entry which is preliminary data.</text>
</comment>
<dbReference type="InterPro" id="IPR044946">
    <property type="entry name" value="Restrct_endonuc_typeI_TRD_sf"/>
</dbReference>
<dbReference type="GO" id="GO:0009307">
    <property type="term" value="P:DNA restriction-modification system"/>
    <property type="evidence" value="ECO:0007669"/>
    <property type="project" value="UniProtKB-KW"/>
</dbReference>
<dbReference type="OrthoDB" id="164285at2"/>
<dbReference type="InterPro" id="IPR052021">
    <property type="entry name" value="Type-I_RS_S_subunit"/>
</dbReference>
<organism evidence="3 4">
    <name type="scientific">Xaviernesmea oryzae</name>
    <dbReference type="NCBI Taxonomy" id="464029"/>
    <lineage>
        <taxon>Bacteria</taxon>
        <taxon>Pseudomonadati</taxon>
        <taxon>Pseudomonadota</taxon>
        <taxon>Alphaproteobacteria</taxon>
        <taxon>Hyphomicrobiales</taxon>
        <taxon>Rhizobiaceae</taxon>
        <taxon>Rhizobium/Agrobacterium group</taxon>
        <taxon>Xaviernesmea</taxon>
    </lineage>
</organism>
<evidence type="ECO:0000256" key="1">
    <source>
        <dbReference type="ARBA" id="ARBA00022747"/>
    </source>
</evidence>
<dbReference type="PANTHER" id="PTHR30408">
    <property type="entry name" value="TYPE-1 RESTRICTION ENZYME ECOKI SPECIFICITY PROTEIN"/>
    <property type="match status" value="1"/>
</dbReference>
<reference evidence="3 4" key="1">
    <citation type="submission" date="2016-09" db="EMBL/GenBank/DDBJ databases">
        <title>Rhizobium sp. nov., a novel species isolated from the rice rhizosphere.</title>
        <authorList>
            <person name="Zhao J."/>
            <person name="Zhang X."/>
        </authorList>
    </citation>
    <scope>NUCLEOTIDE SEQUENCE [LARGE SCALE GENOMIC DNA]</scope>
    <source>
        <strain evidence="3 4">1.7048</strain>
    </source>
</reference>